<proteinExistence type="predicted"/>
<gene>
    <name evidence="1" type="ORF">GCM10007972_27150</name>
</gene>
<organism evidence="1 2">
    <name type="scientific">Iodidimonas muriae</name>
    <dbReference type="NCBI Taxonomy" id="261467"/>
    <lineage>
        <taxon>Bacteria</taxon>
        <taxon>Pseudomonadati</taxon>
        <taxon>Pseudomonadota</taxon>
        <taxon>Alphaproteobacteria</taxon>
        <taxon>Iodidimonadales</taxon>
        <taxon>Iodidimonadaceae</taxon>
        <taxon>Iodidimonas</taxon>
    </lineage>
</organism>
<comment type="caution">
    <text evidence="1">The sequence shown here is derived from an EMBL/GenBank/DDBJ whole genome shotgun (WGS) entry which is preliminary data.</text>
</comment>
<keyword evidence="2" id="KW-1185">Reference proteome</keyword>
<dbReference type="EMBL" id="BMOV01000015">
    <property type="protein sequence ID" value="GGO17211.1"/>
    <property type="molecule type" value="Genomic_DNA"/>
</dbReference>
<protein>
    <submittedName>
        <fullName evidence="1">Uncharacterized protein</fullName>
    </submittedName>
</protein>
<sequence length="60" mass="6713">MSFLGHKFLQSVSLILLKVVSTFLRQVQSEPACWLDKVELGQPFLQVVSLAQVKIGKTLL</sequence>
<evidence type="ECO:0000313" key="1">
    <source>
        <dbReference type="EMBL" id="GGO17211.1"/>
    </source>
</evidence>
<reference evidence="2" key="1">
    <citation type="journal article" date="2019" name="Int. J. Syst. Evol. Microbiol.">
        <title>The Global Catalogue of Microorganisms (GCM) 10K type strain sequencing project: providing services to taxonomists for standard genome sequencing and annotation.</title>
        <authorList>
            <consortium name="The Broad Institute Genomics Platform"/>
            <consortium name="The Broad Institute Genome Sequencing Center for Infectious Disease"/>
            <person name="Wu L."/>
            <person name="Ma J."/>
        </authorList>
    </citation>
    <scope>NUCLEOTIDE SEQUENCE [LARGE SCALE GENOMIC DNA]</scope>
    <source>
        <strain evidence="2">JCM 17843</strain>
    </source>
</reference>
<accession>A0ABQ2LGE4</accession>
<dbReference type="Proteomes" id="UP000602381">
    <property type="component" value="Unassembled WGS sequence"/>
</dbReference>
<evidence type="ECO:0000313" key="2">
    <source>
        <dbReference type="Proteomes" id="UP000602381"/>
    </source>
</evidence>
<name>A0ABQ2LGE4_9PROT</name>